<comment type="caution">
    <text evidence="14">The sequence shown here is derived from an EMBL/GenBank/DDBJ whole genome shotgun (WGS) entry which is preliminary data.</text>
</comment>
<feature type="binding site" evidence="12">
    <location>
        <begin position="211"/>
        <end position="216"/>
    </location>
    <ligand>
        <name>ATP</name>
        <dbReference type="ChEBI" id="CHEBI:30616"/>
    </ligand>
</feature>
<dbReference type="EC" id="2.7.1.15" evidence="2 12"/>
<evidence type="ECO:0000256" key="9">
    <source>
        <dbReference type="ARBA" id="ARBA00022842"/>
    </source>
</evidence>
<sequence length="293" mass="31527">MSKILVVGSMAVDLTVEATRMPKQGETIKGHSIETFCGGKGANQAVAIARLGGQVDLLGCVGKDAYGQTILANLENNLVGTHLIGIDEQRSSGTAHIFLVDNDNRIIVVAGANESVTPQFVHEQLGNQWLNYDLVVLQNEIPHETIDYVMDCCQQAQVPVLYNPAPTDLKANQLMDKLTFLTPNETECRELFPELSLEEAAKKYPNKLIITLGANGVMFHDGNEIRLVPAEKVVPVDTTGAGDTFNGAFALAIVQGKSIDEAIQFGNKSAALSVTKKGAQEGMPRLGEIITIK</sequence>
<feature type="binding site" evidence="12">
    <location>
        <position position="184"/>
    </location>
    <ligand>
        <name>ATP</name>
        <dbReference type="ChEBI" id="CHEBI:30616"/>
    </ligand>
</feature>
<keyword evidence="8 12" id="KW-0067">ATP-binding</keyword>
<evidence type="ECO:0000256" key="7">
    <source>
        <dbReference type="ARBA" id="ARBA00022777"/>
    </source>
</evidence>
<feature type="domain" description="Carbohydrate kinase PfkB" evidence="13">
    <location>
        <begin position="1"/>
        <end position="284"/>
    </location>
</feature>
<keyword evidence="10 12" id="KW-0630">Potassium</keyword>
<evidence type="ECO:0000256" key="1">
    <source>
        <dbReference type="ARBA" id="ARBA00005380"/>
    </source>
</evidence>
<evidence type="ECO:0000256" key="6">
    <source>
        <dbReference type="ARBA" id="ARBA00022741"/>
    </source>
</evidence>
<evidence type="ECO:0000256" key="11">
    <source>
        <dbReference type="ARBA" id="ARBA00023277"/>
    </source>
</evidence>
<dbReference type="PANTHER" id="PTHR10584">
    <property type="entry name" value="SUGAR KINASE"/>
    <property type="match status" value="1"/>
</dbReference>
<dbReference type="Gene3D" id="3.40.1190.20">
    <property type="match status" value="1"/>
</dbReference>
<comment type="pathway">
    <text evidence="12">Carbohydrate metabolism; D-ribose degradation; D-ribose 5-phosphate from beta-D-ribopyranose: step 2/2.</text>
</comment>
<evidence type="ECO:0000313" key="15">
    <source>
        <dbReference type="Proteomes" id="UP000782705"/>
    </source>
</evidence>
<dbReference type="EMBL" id="MAEL01000046">
    <property type="protein sequence ID" value="KAF1302711.1"/>
    <property type="molecule type" value="Genomic_DNA"/>
</dbReference>
<reference evidence="14 15" key="1">
    <citation type="submission" date="2016-06" db="EMBL/GenBank/DDBJ databases">
        <title>Four novel species of enterococci isolated from chicken manure.</title>
        <authorList>
            <person name="Van Tyne D."/>
        </authorList>
    </citation>
    <scope>NUCLEOTIDE SEQUENCE [LARGE SCALE GENOMIC DNA]</scope>
    <source>
        <strain evidence="14 15">CU12B</strain>
    </source>
</reference>
<dbReference type="NCBIfam" id="TIGR02152">
    <property type="entry name" value="D_ribokin_bact"/>
    <property type="match status" value="1"/>
</dbReference>
<feature type="binding site" evidence="12">
    <location>
        <position position="267"/>
    </location>
    <ligand>
        <name>ATP</name>
        <dbReference type="ChEBI" id="CHEBI:30616"/>
    </ligand>
</feature>
<name>A0ABQ6YXK1_9ENTE</name>
<comment type="catalytic activity">
    <reaction evidence="12">
        <text>D-ribose + ATP = D-ribose 5-phosphate + ADP + H(+)</text>
        <dbReference type="Rhea" id="RHEA:13697"/>
        <dbReference type="ChEBI" id="CHEBI:15378"/>
        <dbReference type="ChEBI" id="CHEBI:30616"/>
        <dbReference type="ChEBI" id="CHEBI:47013"/>
        <dbReference type="ChEBI" id="CHEBI:78346"/>
        <dbReference type="ChEBI" id="CHEBI:456216"/>
        <dbReference type="EC" id="2.7.1.15"/>
    </reaction>
</comment>
<feature type="binding site" evidence="12">
    <location>
        <begin position="39"/>
        <end position="43"/>
    </location>
    <ligand>
        <name>substrate</name>
    </ligand>
</feature>
<evidence type="ECO:0000256" key="8">
    <source>
        <dbReference type="ARBA" id="ARBA00022840"/>
    </source>
</evidence>
<keyword evidence="11 12" id="KW-0119">Carbohydrate metabolism</keyword>
<dbReference type="PANTHER" id="PTHR10584:SF166">
    <property type="entry name" value="RIBOKINASE"/>
    <property type="match status" value="1"/>
</dbReference>
<dbReference type="InterPro" id="IPR002139">
    <property type="entry name" value="Ribo/fructo_kinase"/>
</dbReference>
<feature type="binding site" evidence="12">
    <location>
        <position position="140"/>
    </location>
    <ligand>
        <name>substrate</name>
    </ligand>
</feature>
<dbReference type="SUPFAM" id="SSF53613">
    <property type="entry name" value="Ribokinase-like"/>
    <property type="match status" value="1"/>
</dbReference>
<comment type="subunit">
    <text evidence="12">Homodimer.</text>
</comment>
<comment type="cofactor">
    <cofactor evidence="12">
        <name>Mg(2+)</name>
        <dbReference type="ChEBI" id="CHEBI:18420"/>
    </cofactor>
    <text evidence="12">Requires a divalent cation, most likely magnesium in vivo, as an electrophilic catalyst to aid phosphoryl group transfer. It is the chelate of the metal and the nucleotide that is the actual substrate.</text>
</comment>
<feature type="binding site" evidence="12">
    <location>
        <position position="276"/>
    </location>
    <ligand>
        <name>K(+)</name>
        <dbReference type="ChEBI" id="CHEBI:29103"/>
    </ligand>
</feature>
<dbReference type="InterPro" id="IPR029056">
    <property type="entry name" value="Ribokinase-like"/>
</dbReference>
<keyword evidence="12" id="KW-0963">Cytoplasm</keyword>
<feature type="binding site" evidence="12">
    <location>
        <begin position="242"/>
        <end position="243"/>
    </location>
    <ligand>
        <name>ATP</name>
        <dbReference type="ChEBI" id="CHEBI:30616"/>
    </ligand>
</feature>
<keyword evidence="15" id="KW-1185">Reference proteome</keyword>
<evidence type="ECO:0000256" key="3">
    <source>
        <dbReference type="ARBA" id="ARBA00016943"/>
    </source>
</evidence>
<evidence type="ECO:0000256" key="10">
    <source>
        <dbReference type="ARBA" id="ARBA00022958"/>
    </source>
</evidence>
<evidence type="ECO:0000256" key="12">
    <source>
        <dbReference type="HAMAP-Rule" id="MF_01987"/>
    </source>
</evidence>
<evidence type="ECO:0000256" key="4">
    <source>
        <dbReference type="ARBA" id="ARBA00022679"/>
    </source>
</evidence>
<feature type="binding site" evidence="12">
    <location>
        <position position="273"/>
    </location>
    <ligand>
        <name>K(+)</name>
        <dbReference type="ChEBI" id="CHEBI:29103"/>
    </ligand>
</feature>
<feature type="active site" description="Proton acceptor" evidence="12">
    <location>
        <position position="243"/>
    </location>
</feature>
<feature type="binding site" evidence="12">
    <location>
        <position position="278"/>
    </location>
    <ligand>
        <name>K(+)</name>
        <dbReference type="ChEBI" id="CHEBI:29103"/>
    </ligand>
</feature>
<comment type="similarity">
    <text evidence="12">Belongs to the carbohydrate kinase PfkB family. Ribokinase subfamily.</text>
</comment>
<feature type="binding site" evidence="12">
    <location>
        <position position="237"/>
    </location>
    <ligand>
        <name>K(+)</name>
        <dbReference type="ChEBI" id="CHEBI:29103"/>
    </ligand>
</feature>
<feature type="binding site" evidence="12">
    <location>
        <begin position="11"/>
        <end position="13"/>
    </location>
    <ligand>
        <name>substrate</name>
    </ligand>
</feature>
<evidence type="ECO:0000259" key="13">
    <source>
        <dbReference type="Pfam" id="PF00294"/>
    </source>
</evidence>
<organism evidence="14 15">
    <name type="scientific">Candidatus Enterococcus willemsii</name>
    <dbReference type="NCBI Taxonomy" id="1857215"/>
    <lineage>
        <taxon>Bacteria</taxon>
        <taxon>Bacillati</taxon>
        <taxon>Bacillota</taxon>
        <taxon>Bacilli</taxon>
        <taxon>Lactobacillales</taxon>
        <taxon>Enterococcaceae</taxon>
        <taxon>Enterococcus</taxon>
    </lineage>
</organism>
<evidence type="ECO:0000256" key="5">
    <source>
        <dbReference type="ARBA" id="ARBA00022723"/>
    </source>
</evidence>
<dbReference type="InterPro" id="IPR002173">
    <property type="entry name" value="Carboh/pur_kinase_PfkB_CS"/>
</dbReference>
<feature type="binding site" evidence="12">
    <location>
        <position position="243"/>
    </location>
    <ligand>
        <name>substrate</name>
    </ligand>
</feature>
<keyword evidence="5 12" id="KW-0479">Metal-binding</keyword>
<evidence type="ECO:0000256" key="2">
    <source>
        <dbReference type="ARBA" id="ARBA00012035"/>
    </source>
</evidence>
<comment type="similarity">
    <text evidence="1">Belongs to the carbohydrate kinase pfkB family.</text>
</comment>
<dbReference type="PRINTS" id="PR00990">
    <property type="entry name" value="RIBOKINASE"/>
</dbReference>
<keyword evidence="4 12" id="KW-0808">Transferase</keyword>
<gene>
    <name evidence="12" type="primary">rbsK</name>
    <name evidence="14" type="ORF">BAU17_05335</name>
</gene>
<comment type="caution">
    <text evidence="12">Lacks conserved residue(s) required for the propagation of feature annotation.</text>
</comment>
<comment type="activity regulation">
    <text evidence="12">Activated by a monovalent cation that binds near, but not in, the active site. The most likely occupant of the site in vivo is potassium. Ion binding induces a conformational change that may alter substrate affinity.</text>
</comment>
<evidence type="ECO:0000313" key="14">
    <source>
        <dbReference type="EMBL" id="KAF1302711.1"/>
    </source>
</evidence>
<comment type="function">
    <text evidence="12">Catalyzes the phosphorylation of ribose at O-5 in a reaction requiring ATP and magnesium. The resulting D-ribose-5-phosphate can then be used either for sythesis of nucleotides, histidine, and tryptophan, or as a component of the pentose phosphate pathway.</text>
</comment>
<dbReference type="PROSITE" id="PS00583">
    <property type="entry name" value="PFKB_KINASES_1"/>
    <property type="match status" value="1"/>
</dbReference>
<dbReference type="RefSeq" id="WP_161902621.1">
    <property type="nucleotide sequence ID" value="NZ_MAEL01000046.1"/>
</dbReference>
<accession>A0ABQ6YXK1</accession>
<keyword evidence="7 12" id="KW-0418">Kinase</keyword>
<comment type="subcellular location">
    <subcellularLocation>
        <location evidence="12">Cytoplasm</location>
    </subcellularLocation>
</comment>
<keyword evidence="9 12" id="KW-0460">Magnesium</keyword>
<dbReference type="HAMAP" id="MF_01987">
    <property type="entry name" value="Ribokinase"/>
    <property type="match status" value="1"/>
</dbReference>
<dbReference type="Proteomes" id="UP000782705">
    <property type="component" value="Unassembled WGS sequence"/>
</dbReference>
<proteinExistence type="inferred from homology"/>
<dbReference type="Pfam" id="PF00294">
    <property type="entry name" value="PfkB"/>
    <property type="match status" value="1"/>
</dbReference>
<keyword evidence="6 12" id="KW-0547">Nucleotide-binding</keyword>
<protein>
    <recommendedName>
        <fullName evidence="3 12">Ribokinase</fullName>
        <shortName evidence="12">RK</shortName>
        <ecNumber evidence="2 12">2.7.1.15</ecNumber>
    </recommendedName>
</protein>
<dbReference type="InterPro" id="IPR011611">
    <property type="entry name" value="PfkB_dom"/>
</dbReference>
<feature type="binding site" evidence="12">
    <location>
        <position position="239"/>
    </location>
    <ligand>
        <name>K(+)</name>
        <dbReference type="ChEBI" id="CHEBI:29103"/>
    </ligand>
</feature>
<dbReference type="PROSITE" id="PS00584">
    <property type="entry name" value="PFKB_KINASES_2"/>
    <property type="match status" value="1"/>
</dbReference>
<dbReference type="CDD" id="cd01174">
    <property type="entry name" value="ribokinase"/>
    <property type="match status" value="1"/>
</dbReference>
<dbReference type="InterPro" id="IPR011877">
    <property type="entry name" value="Ribokinase"/>
</dbReference>